<dbReference type="GO" id="GO:0004252">
    <property type="term" value="F:serine-type endopeptidase activity"/>
    <property type="evidence" value="ECO:0007669"/>
    <property type="project" value="TreeGrafter"/>
</dbReference>
<dbReference type="GO" id="GO:0006508">
    <property type="term" value="P:proteolysis"/>
    <property type="evidence" value="ECO:0007669"/>
    <property type="project" value="InterPro"/>
</dbReference>
<keyword evidence="1" id="KW-0378">Hydrolase</keyword>
<gene>
    <name evidence="3" type="ORF">SAMN05421741_1303</name>
</gene>
<dbReference type="OrthoDB" id="9812921at2"/>
<dbReference type="SUPFAM" id="SSF82171">
    <property type="entry name" value="DPP6 N-terminal domain-like"/>
    <property type="match status" value="1"/>
</dbReference>
<protein>
    <submittedName>
        <fullName evidence="3">Prolyl oligopeptidase family protein</fullName>
    </submittedName>
</protein>
<dbReference type="PANTHER" id="PTHR42776">
    <property type="entry name" value="SERINE PEPTIDASE S9 FAMILY MEMBER"/>
    <property type="match status" value="1"/>
</dbReference>
<evidence type="ECO:0000256" key="1">
    <source>
        <dbReference type="ARBA" id="ARBA00022801"/>
    </source>
</evidence>
<dbReference type="SUPFAM" id="SSF53474">
    <property type="entry name" value="alpha/beta-Hydrolases"/>
    <property type="match status" value="1"/>
</dbReference>
<keyword evidence="4" id="KW-1185">Reference proteome</keyword>
<name>A0A1I5FN91_9FLAO</name>
<dbReference type="PANTHER" id="PTHR42776:SF27">
    <property type="entry name" value="DIPEPTIDYL PEPTIDASE FAMILY MEMBER 6"/>
    <property type="match status" value="1"/>
</dbReference>
<dbReference type="STRING" id="913024.SAMN05421741_1303"/>
<dbReference type="RefSeq" id="WP_091525915.1">
    <property type="nucleotide sequence ID" value="NZ_FOVI01000030.1"/>
</dbReference>
<dbReference type="InterPro" id="IPR001375">
    <property type="entry name" value="Peptidase_S9_cat"/>
</dbReference>
<evidence type="ECO:0000313" key="3">
    <source>
        <dbReference type="EMBL" id="SFO25192.1"/>
    </source>
</evidence>
<evidence type="ECO:0000313" key="4">
    <source>
        <dbReference type="Proteomes" id="UP000199036"/>
    </source>
</evidence>
<dbReference type="InterPro" id="IPR029058">
    <property type="entry name" value="AB_hydrolase_fold"/>
</dbReference>
<sequence>MGNINKIILFLLILVTYQSNGQKIQKESEKVVNHKITASGGKAAFFKSSSESVSVSMIIKDLERKKEYSLKDISNQTVLNDEFFIGWSRYRQKLYRITFKSGKIDSVDNVSGFHWNEKLDLVVCHHKKNAKVVLTTMSGDTVKVFDDVIFYSVSENIDKLVLTSYNNRIIWYDMIGRLASERESEHLTNFRVKRVLWSADSSAYLLLNNMQEIKVLHLDEKNLRNIAIIKRINEQKGFELDTIFSKARLLEGYLALGTKAKVENTSSIPKIWSGFTKGIPEKTARNLENSQQLLLVKIKDGSLIDFSEQDKLVDFRIGAYKDMIFSWEINKHDDFTREYPLKELFWYDQNTGQKKNIGFFTESSVPLFGFKDVPCYFYFKDGHWYLFNVSNQTCKNITAGSGGIFHNEHFKYIKNSKEGYLSSPEIFDDKIIIQEKYDVYAYDYKSDELKKITRGKELGRRYAVQWQGSGHQFLGWDLNFSRQNLNNGKLFLKWHTEDYLEEGISLVGFDYKVKDIIKDNASFSQVRCEGYFITVLKEKANLPPQLLSINIKTLKTEQLFQSNVWDTDAKDIKVDYLNWKDPEGRLTGALVRFPLNYDKNKSYPAVFRIYESKKQNRNSYEDPSMPSGTGFNYRDYVNDGYFVIEPDIYYNVGKPGLSALDSVETALNKVVAAYPIDMDRVGICGHSFGGYETNFIITQTNRFKAAASSAGVFDLESFYLTMNWETLRPDMWRMESQQWRMGKGMYEDRDAYRKNSPANFVENIKTPLLLVTGERDFQIDWQQSVKMFLAMKRLNKEVILLLYPDEAHSLIKPENKKDFSDRMKQWFDFKLKDNKKPLWMEKGLQ</sequence>
<dbReference type="Gene3D" id="3.40.50.1820">
    <property type="entry name" value="alpha/beta hydrolase"/>
    <property type="match status" value="1"/>
</dbReference>
<dbReference type="AlphaFoldDB" id="A0A1I5FN91"/>
<evidence type="ECO:0000259" key="2">
    <source>
        <dbReference type="Pfam" id="PF00326"/>
    </source>
</evidence>
<proteinExistence type="predicted"/>
<organism evidence="3 4">
    <name type="scientific">Paenimyroides ummariense</name>
    <dbReference type="NCBI Taxonomy" id="913024"/>
    <lineage>
        <taxon>Bacteria</taxon>
        <taxon>Pseudomonadati</taxon>
        <taxon>Bacteroidota</taxon>
        <taxon>Flavobacteriia</taxon>
        <taxon>Flavobacteriales</taxon>
        <taxon>Flavobacteriaceae</taxon>
        <taxon>Paenimyroides</taxon>
    </lineage>
</organism>
<dbReference type="Proteomes" id="UP000199036">
    <property type="component" value="Unassembled WGS sequence"/>
</dbReference>
<feature type="domain" description="Peptidase S9 prolyl oligopeptidase catalytic" evidence="2">
    <location>
        <begin position="664"/>
        <end position="832"/>
    </location>
</feature>
<dbReference type="EMBL" id="FOVI01000030">
    <property type="protein sequence ID" value="SFO25192.1"/>
    <property type="molecule type" value="Genomic_DNA"/>
</dbReference>
<accession>A0A1I5FN91</accession>
<dbReference type="Pfam" id="PF00326">
    <property type="entry name" value="Peptidase_S9"/>
    <property type="match status" value="1"/>
</dbReference>
<reference evidence="4" key="1">
    <citation type="submission" date="2016-10" db="EMBL/GenBank/DDBJ databases">
        <authorList>
            <person name="Varghese N."/>
            <person name="Submissions S."/>
        </authorList>
    </citation>
    <scope>NUCLEOTIDE SEQUENCE [LARGE SCALE GENOMIC DNA]</scope>
    <source>
        <strain evidence="4">DS-12</strain>
    </source>
</reference>